<dbReference type="SUPFAM" id="SSF48452">
    <property type="entry name" value="TPR-like"/>
    <property type="match status" value="1"/>
</dbReference>
<feature type="repeat" description="PPR" evidence="1">
    <location>
        <begin position="242"/>
        <end position="276"/>
    </location>
</feature>
<dbReference type="KEGG" id="acan:ACA1_027800"/>
<feature type="compositionally biased region" description="Low complexity" evidence="2">
    <location>
        <begin position="38"/>
        <end position="53"/>
    </location>
</feature>
<evidence type="ECO:0000256" key="1">
    <source>
        <dbReference type="PROSITE-ProRule" id="PRU00708"/>
    </source>
</evidence>
<dbReference type="GeneID" id="14926667"/>
<feature type="repeat" description="PPR" evidence="1">
    <location>
        <begin position="391"/>
        <end position="428"/>
    </location>
</feature>
<feature type="compositionally biased region" description="Basic and acidic residues" evidence="2">
    <location>
        <begin position="55"/>
        <end position="77"/>
    </location>
</feature>
<dbReference type="AlphaFoldDB" id="L8HLT1"/>
<dbReference type="OrthoDB" id="185373at2759"/>
<keyword evidence="4" id="KW-1185">Reference proteome</keyword>
<organism evidence="3 4">
    <name type="scientific">Acanthamoeba castellanii (strain ATCC 30010 / Neff)</name>
    <dbReference type="NCBI Taxonomy" id="1257118"/>
    <lineage>
        <taxon>Eukaryota</taxon>
        <taxon>Amoebozoa</taxon>
        <taxon>Discosea</taxon>
        <taxon>Longamoebia</taxon>
        <taxon>Centramoebida</taxon>
        <taxon>Acanthamoebidae</taxon>
        <taxon>Acanthamoeba</taxon>
    </lineage>
</organism>
<evidence type="ECO:0000313" key="4">
    <source>
        <dbReference type="Proteomes" id="UP000011083"/>
    </source>
</evidence>
<dbReference type="Pfam" id="PF13041">
    <property type="entry name" value="PPR_2"/>
    <property type="match status" value="2"/>
</dbReference>
<feature type="repeat" description="PPR" evidence="1">
    <location>
        <begin position="541"/>
        <end position="575"/>
    </location>
</feature>
<accession>L8HLT1</accession>
<feature type="repeat" description="PPR" evidence="1">
    <location>
        <begin position="207"/>
        <end position="241"/>
    </location>
</feature>
<dbReference type="PANTHER" id="PTHR47938">
    <property type="entry name" value="RESPIRATORY COMPLEX I CHAPERONE (CIA84), PUTATIVE (AFU_ORTHOLOGUE AFUA_2G06020)-RELATED"/>
    <property type="match status" value="1"/>
</dbReference>
<feature type="region of interest" description="Disordered" evidence="2">
    <location>
        <begin position="32"/>
        <end position="78"/>
    </location>
</feature>
<dbReference type="RefSeq" id="XP_004357712.1">
    <property type="nucleotide sequence ID" value="XM_004357655.1"/>
</dbReference>
<reference evidence="3 4" key="1">
    <citation type="journal article" date="2013" name="Genome Biol.">
        <title>Genome of Acanthamoeba castellanii highlights extensive lateral gene transfer and early evolution of tyrosine kinase signaling.</title>
        <authorList>
            <person name="Clarke M."/>
            <person name="Lohan A.J."/>
            <person name="Liu B."/>
            <person name="Lagkouvardos I."/>
            <person name="Roy S."/>
            <person name="Zafar N."/>
            <person name="Bertelli C."/>
            <person name="Schilde C."/>
            <person name="Kianianmomeni A."/>
            <person name="Burglin T.R."/>
            <person name="Frech C."/>
            <person name="Turcotte B."/>
            <person name="Kopec K.O."/>
            <person name="Synnott J.M."/>
            <person name="Choo C."/>
            <person name="Paponov I."/>
            <person name="Finkler A."/>
            <person name="Soon Heng Tan C."/>
            <person name="Hutchins A.P."/>
            <person name="Weinmeier T."/>
            <person name="Rattei T."/>
            <person name="Chu J.S."/>
            <person name="Gimenez G."/>
            <person name="Irimia M."/>
            <person name="Rigden D.J."/>
            <person name="Fitzpatrick D.A."/>
            <person name="Lorenzo-Morales J."/>
            <person name="Bateman A."/>
            <person name="Chiu C.H."/>
            <person name="Tang P."/>
            <person name="Hegemann P."/>
            <person name="Fromm H."/>
            <person name="Raoult D."/>
            <person name="Greub G."/>
            <person name="Miranda-Saavedra D."/>
            <person name="Chen N."/>
            <person name="Nash P."/>
            <person name="Ginger M.L."/>
            <person name="Horn M."/>
            <person name="Schaap P."/>
            <person name="Caler L."/>
            <person name="Loftus B."/>
        </authorList>
    </citation>
    <scope>NUCLEOTIDE SEQUENCE [LARGE SCALE GENOMIC DNA]</scope>
    <source>
        <strain evidence="3 4">Neff</strain>
    </source>
</reference>
<feature type="repeat" description="PPR" evidence="1">
    <location>
        <begin position="172"/>
        <end position="206"/>
    </location>
</feature>
<dbReference type="NCBIfam" id="TIGR00756">
    <property type="entry name" value="PPR"/>
    <property type="match status" value="6"/>
</dbReference>
<dbReference type="STRING" id="1257118.L8HLT1"/>
<protein>
    <submittedName>
        <fullName evidence="3">Pentatricopeptide repeat domain containing protein</fullName>
    </submittedName>
</protein>
<proteinExistence type="predicted"/>
<dbReference type="OMA" id="LACNHIN"/>
<dbReference type="VEuPathDB" id="AmoebaDB:ACA1_027800"/>
<dbReference type="GO" id="GO:0003729">
    <property type="term" value="F:mRNA binding"/>
    <property type="evidence" value="ECO:0007669"/>
    <property type="project" value="TreeGrafter"/>
</dbReference>
<gene>
    <name evidence="3" type="ORF">ACA1_027800</name>
</gene>
<dbReference type="PANTHER" id="PTHR47938:SF35">
    <property type="entry name" value="PENTATRICOPEPTIDE REPEAT-CONTAINING PROTEIN 4, MITOCHONDRIAL-RELATED"/>
    <property type="match status" value="1"/>
</dbReference>
<feature type="repeat" description="PPR" evidence="1">
    <location>
        <begin position="277"/>
        <end position="311"/>
    </location>
</feature>
<dbReference type="InterPro" id="IPR002885">
    <property type="entry name" value="PPR_rpt"/>
</dbReference>
<dbReference type="InterPro" id="IPR011990">
    <property type="entry name" value="TPR-like_helical_dom_sf"/>
</dbReference>
<dbReference type="Proteomes" id="UP000011083">
    <property type="component" value="Unassembled WGS sequence"/>
</dbReference>
<dbReference type="EMBL" id="KB007801">
    <property type="protein sequence ID" value="ELR25603.1"/>
    <property type="molecule type" value="Genomic_DNA"/>
</dbReference>
<dbReference type="PROSITE" id="PS51375">
    <property type="entry name" value="PPR"/>
    <property type="match status" value="7"/>
</dbReference>
<dbReference type="Pfam" id="PF13812">
    <property type="entry name" value="PPR_3"/>
    <property type="match status" value="1"/>
</dbReference>
<dbReference type="Gene3D" id="1.25.40.10">
    <property type="entry name" value="Tetratricopeptide repeat domain"/>
    <property type="match status" value="4"/>
</dbReference>
<dbReference type="Pfam" id="PF12854">
    <property type="entry name" value="PPR_1"/>
    <property type="match status" value="2"/>
</dbReference>
<name>L8HLT1_ACACF</name>
<feature type="repeat" description="PPR" evidence="1">
    <location>
        <begin position="312"/>
        <end position="346"/>
    </location>
</feature>
<evidence type="ECO:0000313" key="3">
    <source>
        <dbReference type="EMBL" id="ELR25603.1"/>
    </source>
</evidence>
<sequence length="642" mass="69476">MLQVRAGPTERTPAALRLVFYHRPPACQACGKTTGHETTSATVSATGSAPAPTDSAREPRQAKHGADHCHHRGEPPEKALNARRAIGEVDELVATIKRTHQLHPSAVSAVLPLLARTRQWETAVELVELMPRHGHTPNLFVISGLLKVLGQARQPDNAHYLAEIERRGLTPDSHCFSALITALGGAGRADEAERYFARMTQLGLAPNLHCFSALINALGNAGRVDDAERCFDAMDQLGVVPDAHCFSTLIAALGTAGRVAEAERHFAKMEKLGVVPDLHCFSTLMSALTKAGKVDAAQHVFHQIASRGLKPDLVCFNALISGFADAGRADEAEHWFAKITTTGRLKPDRISYSALIQANEVVARPDRALALLQEMTHKVLTLCLLLVCDQNVVSYTTVISCLAKARGRHHMDQAQEVFNEMVKQGVRPNATTFGALIHGHALMGDLETARSRLKQMSTEFNLAPAAEIHNILMDAEKRVATDPVEAYHQVLRAVDHMKQEGVRPDHATFSIVIDAAGFAGLPHEAEHQFHAMTSLHGLHPNANNFTSLIEALARNGQLDKAEAVLDSLAARQATSALEHDRLTAKSFNTLLGFCIGAGDAARGQRVAAKMHQAGVEPDDIGQAKLRDLAKLCERRAAPPTPK</sequence>
<evidence type="ECO:0000256" key="2">
    <source>
        <dbReference type="SAM" id="MobiDB-lite"/>
    </source>
</evidence>